<dbReference type="Proteomes" id="UP001501166">
    <property type="component" value="Unassembled WGS sequence"/>
</dbReference>
<proteinExistence type="predicted"/>
<comment type="caution">
    <text evidence="1">The sequence shown here is derived from an EMBL/GenBank/DDBJ whole genome shotgun (WGS) entry which is preliminary data.</text>
</comment>
<dbReference type="EMBL" id="BAAACW010000020">
    <property type="protein sequence ID" value="GAA0353516.1"/>
    <property type="molecule type" value="Genomic_DNA"/>
</dbReference>
<dbReference type="InterPro" id="IPR011990">
    <property type="entry name" value="TPR-like_helical_dom_sf"/>
</dbReference>
<dbReference type="Gene3D" id="1.25.40.10">
    <property type="entry name" value="Tetratricopeptide repeat domain"/>
    <property type="match status" value="1"/>
</dbReference>
<dbReference type="RefSeq" id="WP_343753329.1">
    <property type="nucleotide sequence ID" value="NZ_BAAACW010000020.1"/>
</dbReference>
<evidence type="ECO:0000313" key="1">
    <source>
        <dbReference type="EMBL" id="GAA0353516.1"/>
    </source>
</evidence>
<evidence type="ECO:0000313" key="2">
    <source>
        <dbReference type="Proteomes" id="UP001501166"/>
    </source>
</evidence>
<dbReference type="SUPFAM" id="SSF48452">
    <property type="entry name" value="TPR-like"/>
    <property type="match status" value="1"/>
</dbReference>
<keyword evidence="2" id="KW-1185">Reference proteome</keyword>
<accession>A0ABP3GVI8</accession>
<name>A0ABP3GVI8_9LACT</name>
<sequence>MTHDRDIVRNALQQFIQEHGDMFPSPEDAFHYFMREFNMSEHHPGALNFEQSDPFLQSLETFQEAMNATSQSKRNLLIDQALELWPNNWHIHAYQLMTSESIDLTDLIDKYEKLERKAYNETWKTSSKREDIEVDAYLNIKKHFSDILFECGLLDKAQKHYEELLRMDKTDTARARYKLLAIYARKYDWKNAWKFYLKVDEAESDDQILLPIIILAILTGRLEVGLKLFKQLMEVNPDVSYLFEEENEWPYPDILESNDVLSERFAPFSYDSLLLSLYDLLPLLYDNLYLYETLIKAYDQSDTQSNEQTNSQSIFLKLMRVEEEIAPPFLTEKVRMNLFSMHSQDESNPLRNIGVGQIRLLIQNHLQTYDDFLKKTEAQVKSIRGIGPVTIKKLKENNVRFKDS</sequence>
<gene>
    <name evidence="1" type="ORF">GCM10008932_03230</name>
</gene>
<organism evidence="1 2">
    <name type="scientific">Alkalibacterium iburiense</name>
    <dbReference type="NCBI Taxonomy" id="290589"/>
    <lineage>
        <taxon>Bacteria</taxon>
        <taxon>Bacillati</taxon>
        <taxon>Bacillota</taxon>
        <taxon>Bacilli</taxon>
        <taxon>Lactobacillales</taxon>
        <taxon>Carnobacteriaceae</taxon>
        <taxon>Alkalibacterium</taxon>
    </lineage>
</organism>
<protein>
    <submittedName>
        <fullName evidence="1">Uncharacterized protein</fullName>
    </submittedName>
</protein>
<reference evidence="2" key="1">
    <citation type="journal article" date="2019" name="Int. J. Syst. Evol. Microbiol.">
        <title>The Global Catalogue of Microorganisms (GCM) 10K type strain sequencing project: providing services to taxonomists for standard genome sequencing and annotation.</title>
        <authorList>
            <consortium name="The Broad Institute Genomics Platform"/>
            <consortium name="The Broad Institute Genome Sequencing Center for Infectious Disease"/>
            <person name="Wu L."/>
            <person name="Ma J."/>
        </authorList>
    </citation>
    <scope>NUCLEOTIDE SEQUENCE [LARGE SCALE GENOMIC DNA]</scope>
    <source>
        <strain evidence="2">JCM 12662</strain>
    </source>
</reference>